<proteinExistence type="predicted"/>
<dbReference type="InterPro" id="IPR051549">
    <property type="entry name" value="PEP_Utilizing_Enz"/>
</dbReference>
<dbReference type="Gene3D" id="3.50.30.10">
    <property type="entry name" value="Phosphohistidine domain"/>
    <property type="match status" value="1"/>
</dbReference>
<evidence type="ECO:0000259" key="1">
    <source>
        <dbReference type="Pfam" id="PF00391"/>
    </source>
</evidence>
<dbReference type="SUPFAM" id="SSF52009">
    <property type="entry name" value="Phosphohistidine domain"/>
    <property type="match status" value="1"/>
</dbReference>
<dbReference type="KEGG" id="plyc:GXP70_27090"/>
<dbReference type="EMBL" id="CP048209">
    <property type="protein sequence ID" value="QHT63266.1"/>
    <property type="molecule type" value="Genomic_DNA"/>
</dbReference>
<reference evidence="2 3" key="1">
    <citation type="submission" date="2020-01" db="EMBL/GenBank/DDBJ databases">
        <title>Paenibacillus sp. nov., isolated from tomato rhizosphere.</title>
        <authorList>
            <person name="Weon H.-Y."/>
            <person name="Lee S.A."/>
        </authorList>
    </citation>
    <scope>NUCLEOTIDE SEQUENCE [LARGE SCALE GENOMIC DNA]</scope>
    <source>
        <strain evidence="2 3">12200R-189</strain>
    </source>
</reference>
<dbReference type="PANTHER" id="PTHR43615:SF1">
    <property type="entry name" value="PPDK_N DOMAIN-CONTAINING PROTEIN"/>
    <property type="match status" value="1"/>
</dbReference>
<sequence length="243" mass="26786">MNTIRNLFPEDVEELRLLLQTVYRAIHEYQNARTDSLEAAMRAAIQSAMPLLERFKPHIPAYKQRYIELLNEPDRLQSYDLIICFDRAIYELHARVKAGEIANRLPWSKALRDLFNERQEPADASAVSGETEESVDFLTSGVGASRGQAAGTARIILEPAALSGVMPGDILVTPMTDPSFLAVAGRIAGLITDRGGQVCHAAILAREFRLPCIVGCRDATQVIQDGELIRMDALAGIVTRVAQ</sequence>
<dbReference type="AlphaFoldDB" id="A0A6C0G1J3"/>
<name>A0A6C0G1J3_9BACL</name>
<feature type="domain" description="PEP-utilising enzyme mobile" evidence="1">
    <location>
        <begin position="167"/>
        <end position="236"/>
    </location>
</feature>
<dbReference type="RefSeq" id="WP_162359695.1">
    <property type="nucleotide sequence ID" value="NZ_CP048209.1"/>
</dbReference>
<accession>A0A6C0G1J3</accession>
<dbReference type="InterPro" id="IPR008279">
    <property type="entry name" value="PEP-util_enz_mobile_dom"/>
</dbReference>
<dbReference type="Pfam" id="PF00391">
    <property type="entry name" value="PEP-utilizers"/>
    <property type="match status" value="1"/>
</dbReference>
<protein>
    <recommendedName>
        <fullName evidence="1">PEP-utilising enzyme mobile domain-containing protein</fullName>
    </recommendedName>
</protein>
<dbReference type="Proteomes" id="UP000476064">
    <property type="component" value="Chromosome"/>
</dbReference>
<dbReference type="InterPro" id="IPR036637">
    <property type="entry name" value="Phosphohistidine_dom_sf"/>
</dbReference>
<evidence type="ECO:0000313" key="2">
    <source>
        <dbReference type="EMBL" id="QHT63266.1"/>
    </source>
</evidence>
<evidence type="ECO:0000313" key="3">
    <source>
        <dbReference type="Proteomes" id="UP000476064"/>
    </source>
</evidence>
<keyword evidence="3" id="KW-1185">Reference proteome</keyword>
<gene>
    <name evidence="2" type="ORF">GXP70_27090</name>
</gene>
<organism evidence="2 3">
    <name type="scientific">Paenibacillus lycopersici</name>
    <dbReference type="NCBI Taxonomy" id="2704462"/>
    <lineage>
        <taxon>Bacteria</taxon>
        <taxon>Bacillati</taxon>
        <taxon>Bacillota</taxon>
        <taxon>Bacilli</taxon>
        <taxon>Bacillales</taxon>
        <taxon>Paenibacillaceae</taxon>
        <taxon>Paenibacillus</taxon>
    </lineage>
</organism>
<dbReference type="GO" id="GO:0016772">
    <property type="term" value="F:transferase activity, transferring phosphorus-containing groups"/>
    <property type="evidence" value="ECO:0007669"/>
    <property type="project" value="InterPro"/>
</dbReference>
<dbReference type="PANTHER" id="PTHR43615">
    <property type="entry name" value="PHOSPHOENOLPYRUVATE SYNTHASE-RELATED"/>
    <property type="match status" value="1"/>
</dbReference>